<dbReference type="GO" id="GO:0004729">
    <property type="term" value="F:oxygen-dependent protoporphyrinogen oxidase activity"/>
    <property type="evidence" value="ECO:0007669"/>
    <property type="project" value="TreeGrafter"/>
</dbReference>
<dbReference type="GO" id="GO:0006783">
    <property type="term" value="P:heme biosynthetic process"/>
    <property type="evidence" value="ECO:0007669"/>
    <property type="project" value="TreeGrafter"/>
</dbReference>
<evidence type="ECO:0000256" key="1">
    <source>
        <dbReference type="SAM" id="MobiDB-lite"/>
    </source>
</evidence>
<dbReference type="Pfam" id="PF13450">
    <property type="entry name" value="NAD_binding_8"/>
    <property type="match status" value="1"/>
</dbReference>
<feature type="compositionally biased region" description="Low complexity" evidence="1">
    <location>
        <begin position="165"/>
        <end position="176"/>
    </location>
</feature>
<feature type="compositionally biased region" description="Pro residues" evidence="1">
    <location>
        <begin position="155"/>
        <end position="164"/>
    </location>
</feature>
<dbReference type="InterPro" id="IPR036188">
    <property type="entry name" value="FAD/NAD-bd_sf"/>
</dbReference>
<protein>
    <recommendedName>
        <fullName evidence="4">Protoporphyrinogen oxidase</fullName>
    </recommendedName>
</protein>
<accession>A0A8H7MBV9</accession>
<dbReference type="PANTHER" id="PTHR42923">
    <property type="entry name" value="PROTOPORPHYRINOGEN OXIDASE"/>
    <property type="match status" value="1"/>
</dbReference>
<name>A0A8H7MBV9_9PEZI</name>
<feature type="compositionally biased region" description="Acidic residues" evidence="1">
    <location>
        <begin position="257"/>
        <end position="267"/>
    </location>
</feature>
<reference evidence="2" key="2">
    <citation type="journal article" date="2018" name="DNA Res.">
        <title>Comparative genome and transcriptome analyses reveal adaptations to opportunistic infections in woody plant degrading pathogens of Botryosphaeriaceae.</title>
        <authorList>
            <person name="Yan J.Y."/>
            <person name="Zhao W.S."/>
            <person name="Chen Z."/>
            <person name="Xing Q.K."/>
            <person name="Zhang W."/>
            <person name="Chethana K.W.T."/>
            <person name="Xue M.F."/>
            <person name="Xu J.P."/>
            <person name="Phillips A.J.L."/>
            <person name="Wang Y."/>
            <person name="Liu J.H."/>
            <person name="Liu M."/>
            <person name="Zhou Y."/>
            <person name="Jayawardena R.S."/>
            <person name="Manawasinghe I.S."/>
            <person name="Huang J.B."/>
            <person name="Qiao G.H."/>
            <person name="Fu C.Y."/>
            <person name="Guo F.F."/>
            <person name="Dissanayake A.J."/>
            <person name="Peng Y.L."/>
            <person name="Hyde K.D."/>
            <person name="Li X.H."/>
        </authorList>
    </citation>
    <scope>NUCLEOTIDE SEQUENCE</scope>
    <source>
        <strain evidence="2">CSS-01s</strain>
    </source>
</reference>
<gene>
    <name evidence="2" type="ORF">BFW01_g277</name>
</gene>
<organism evidence="2 3">
    <name type="scientific">Lasiodiplodia theobromae</name>
    <dbReference type="NCBI Taxonomy" id="45133"/>
    <lineage>
        <taxon>Eukaryota</taxon>
        <taxon>Fungi</taxon>
        <taxon>Dikarya</taxon>
        <taxon>Ascomycota</taxon>
        <taxon>Pezizomycotina</taxon>
        <taxon>Dothideomycetes</taxon>
        <taxon>Dothideomycetes incertae sedis</taxon>
        <taxon>Botryosphaeriales</taxon>
        <taxon>Botryosphaeriaceae</taxon>
        <taxon>Lasiodiplodia</taxon>
    </lineage>
</organism>
<dbReference type="InterPro" id="IPR050464">
    <property type="entry name" value="Zeta_carotene_desat/Oxidored"/>
</dbReference>
<reference evidence="2" key="1">
    <citation type="submission" date="2016-08" db="EMBL/GenBank/DDBJ databases">
        <authorList>
            <person name="Yan J."/>
        </authorList>
    </citation>
    <scope>NUCLEOTIDE SEQUENCE</scope>
    <source>
        <strain evidence="2">CSS-01s</strain>
    </source>
</reference>
<feature type="region of interest" description="Disordered" evidence="1">
    <location>
        <begin position="151"/>
        <end position="190"/>
    </location>
</feature>
<evidence type="ECO:0000313" key="2">
    <source>
        <dbReference type="EMBL" id="KAF9630096.1"/>
    </source>
</evidence>
<dbReference type="SUPFAM" id="SSF51905">
    <property type="entry name" value="FAD/NAD(P)-binding domain"/>
    <property type="match status" value="1"/>
</dbReference>
<evidence type="ECO:0000313" key="3">
    <source>
        <dbReference type="Proteomes" id="UP000627934"/>
    </source>
</evidence>
<evidence type="ECO:0008006" key="4">
    <source>
        <dbReference type="Google" id="ProtNLM"/>
    </source>
</evidence>
<feature type="region of interest" description="Disordered" evidence="1">
    <location>
        <begin position="242"/>
        <end position="301"/>
    </location>
</feature>
<dbReference type="Gene3D" id="3.50.50.60">
    <property type="entry name" value="FAD/NAD(P)-binding domain"/>
    <property type="match status" value="1"/>
</dbReference>
<dbReference type="EMBL" id="MDYX01000037">
    <property type="protein sequence ID" value="KAF9630096.1"/>
    <property type="molecule type" value="Genomic_DNA"/>
</dbReference>
<dbReference type="PANTHER" id="PTHR42923:SF3">
    <property type="entry name" value="PROTOPORPHYRINOGEN OXIDASE"/>
    <property type="match status" value="1"/>
</dbReference>
<sequence>MSKMQQVTRMTLLASQQFHIHKSLYNLTKCHAHSTTSKTSQETKPTRIAILGGGITGLTAAFYARKRFPDATITLFESTHRLGGVIDSISTHIDNNTSAVCDTGTRTLRANAPRGIVTLDLLHALNLTPLILPVPTTSPAARTRYILSPTTHRPIPIPMPPSSPSVPSSPATSAPSAPSPSPNPNHLLPHTLSTLLTSTTTTLSQSLSHLHHLLTHPSLHDPLLRPLLSALLHDAFFAPLRSRPHRPSAAKGGEGGEAADGEDEDDESVHASAHRRRRRQRGADGLVGGGREAAERAGVCG</sequence>
<dbReference type="Proteomes" id="UP000627934">
    <property type="component" value="Unassembled WGS sequence"/>
</dbReference>
<dbReference type="GO" id="GO:0005743">
    <property type="term" value="C:mitochondrial inner membrane"/>
    <property type="evidence" value="ECO:0007669"/>
    <property type="project" value="TreeGrafter"/>
</dbReference>
<proteinExistence type="predicted"/>
<comment type="caution">
    <text evidence="2">The sequence shown here is derived from an EMBL/GenBank/DDBJ whole genome shotgun (WGS) entry which is preliminary data.</text>
</comment>
<dbReference type="AlphaFoldDB" id="A0A8H7MBV9"/>